<accession>A0A523UR48</accession>
<organism evidence="3 4">
    <name type="scientific">candidate division TA06 bacterium</name>
    <dbReference type="NCBI Taxonomy" id="2250710"/>
    <lineage>
        <taxon>Bacteria</taxon>
        <taxon>Bacteria division TA06</taxon>
    </lineage>
</organism>
<dbReference type="HAMAP" id="MF_00518">
    <property type="entry name" value="Deacylase_Dtd"/>
    <property type="match status" value="1"/>
</dbReference>
<keyword evidence="2" id="KW-0694">RNA-binding</keyword>
<dbReference type="InterPro" id="IPR023509">
    <property type="entry name" value="DTD-like_sf"/>
</dbReference>
<dbReference type="GO" id="GO:0019478">
    <property type="term" value="P:D-amino acid catabolic process"/>
    <property type="evidence" value="ECO:0007669"/>
    <property type="project" value="UniProtKB-UniRule"/>
</dbReference>
<dbReference type="Gene3D" id="3.50.80.10">
    <property type="entry name" value="D-tyrosyl-tRNA(Tyr) deacylase"/>
    <property type="match status" value="1"/>
</dbReference>
<protein>
    <recommendedName>
        <fullName evidence="2">D-aminoacyl-tRNA deacylase</fullName>
        <shortName evidence="2">DTD</shortName>
        <ecNumber evidence="2">3.1.1.96</ecNumber>
    </recommendedName>
    <alternativeName>
        <fullName evidence="2">Gly-tRNA(Ala) deacylase</fullName>
        <ecNumber evidence="2">3.1.1.-</ecNumber>
    </alternativeName>
</protein>
<comment type="function">
    <text evidence="2">An aminoacyl-tRNA editing enzyme that deacylates mischarged D-aminoacyl-tRNAs. Also deacylates mischarged glycyl-tRNA(Ala), protecting cells against glycine mischarging by AlaRS. Acts via tRNA-based rather than protein-based catalysis; rejects L-amino acids rather than detecting D-amino acids in the active site. By recycling D-aminoacyl-tRNA to D-amino acids and free tRNA molecules, this enzyme counteracts the toxicity associated with the formation of D-aminoacyl-tRNA entities in vivo and helps enforce protein L-homochirality.</text>
</comment>
<comment type="subcellular location">
    <subcellularLocation>
        <location evidence="2">Cytoplasm</location>
    </subcellularLocation>
</comment>
<dbReference type="Proteomes" id="UP000315525">
    <property type="component" value="Unassembled WGS sequence"/>
</dbReference>
<dbReference type="GO" id="GO:0043908">
    <property type="term" value="F:Ser(Gly)-tRNA(Ala) hydrolase activity"/>
    <property type="evidence" value="ECO:0007669"/>
    <property type="project" value="UniProtKB-UniRule"/>
</dbReference>
<dbReference type="GO" id="GO:0051500">
    <property type="term" value="F:D-tyrosyl-tRNA(Tyr) deacylase activity"/>
    <property type="evidence" value="ECO:0007669"/>
    <property type="project" value="TreeGrafter"/>
</dbReference>
<dbReference type="EC" id="3.1.1.-" evidence="2"/>
<dbReference type="GO" id="GO:0106026">
    <property type="term" value="F:Gly-tRNA(Ala) deacylase activity"/>
    <property type="evidence" value="ECO:0007669"/>
    <property type="project" value="UniProtKB-UniRule"/>
</dbReference>
<dbReference type="NCBIfam" id="TIGR00256">
    <property type="entry name" value="D-aminoacyl-tRNA deacylase"/>
    <property type="match status" value="1"/>
</dbReference>
<comment type="domain">
    <text evidence="2">A Gly-cisPro motif from one monomer fits into the active site of the other monomer to allow specific chiral rejection of L-amino acids.</text>
</comment>
<dbReference type="GO" id="GO:0005737">
    <property type="term" value="C:cytoplasm"/>
    <property type="evidence" value="ECO:0007669"/>
    <property type="project" value="UniProtKB-SubCell"/>
</dbReference>
<dbReference type="EC" id="3.1.1.96" evidence="2"/>
<keyword evidence="2 3" id="KW-0378">Hydrolase</keyword>
<comment type="caution">
    <text evidence="3">The sequence shown here is derived from an EMBL/GenBank/DDBJ whole genome shotgun (WGS) entry which is preliminary data.</text>
</comment>
<evidence type="ECO:0000256" key="1">
    <source>
        <dbReference type="ARBA" id="ARBA00009673"/>
    </source>
</evidence>
<dbReference type="PANTHER" id="PTHR10472:SF5">
    <property type="entry name" value="D-AMINOACYL-TRNA DEACYLASE 1"/>
    <property type="match status" value="1"/>
</dbReference>
<dbReference type="PANTHER" id="PTHR10472">
    <property type="entry name" value="D-TYROSYL-TRNA TYR DEACYLASE"/>
    <property type="match status" value="1"/>
</dbReference>
<dbReference type="Pfam" id="PF02580">
    <property type="entry name" value="Tyr_Deacylase"/>
    <property type="match status" value="1"/>
</dbReference>
<dbReference type="CDD" id="cd00563">
    <property type="entry name" value="Dtyr_deacylase"/>
    <property type="match status" value="1"/>
</dbReference>
<name>A0A523UR48_UNCT6</name>
<dbReference type="EMBL" id="SOJN01000099">
    <property type="protein sequence ID" value="TET45016.1"/>
    <property type="molecule type" value="Genomic_DNA"/>
</dbReference>
<evidence type="ECO:0000313" key="3">
    <source>
        <dbReference type="EMBL" id="TET45016.1"/>
    </source>
</evidence>
<reference evidence="3 4" key="1">
    <citation type="submission" date="2019-03" db="EMBL/GenBank/DDBJ databases">
        <title>Metabolic potential of uncultured bacteria and archaea associated with petroleum seepage in deep-sea sediments.</title>
        <authorList>
            <person name="Dong X."/>
            <person name="Hubert C."/>
        </authorList>
    </citation>
    <scope>NUCLEOTIDE SEQUENCE [LARGE SCALE GENOMIC DNA]</scope>
    <source>
        <strain evidence="3">E44_bin18</strain>
    </source>
</reference>
<dbReference type="SUPFAM" id="SSF69500">
    <property type="entry name" value="DTD-like"/>
    <property type="match status" value="1"/>
</dbReference>
<comment type="similarity">
    <text evidence="1 2">Belongs to the DTD family.</text>
</comment>
<gene>
    <name evidence="2" type="primary">dtd</name>
    <name evidence="3" type="ORF">E3J62_08745</name>
</gene>
<proteinExistence type="inferred from homology"/>
<keyword evidence="2" id="KW-0963">Cytoplasm</keyword>
<sequence>MRVVLQRVRSARVLVDGEVKGEIGPGVVLLLGVTHGDTEADIKSLADKCINLRIFEDEQGKMNLSCEQVGGAFLIVSQFTLYGDVSRGRRPSFTDAAEPAVAESLYESFVKYVRGARITVATGSFGQKMLVQIENDGPVTFVIDSKQ</sequence>
<feature type="short sequence motif" description="Gly-cisPro motif, important for rejection of L-amino acids" evidence="2">
    <location>
        <begin position="137"/>
        <end position="138"/>
    </location>
</feature>
<dbReference type="InterPro" id="IPR003732">
    <property type="entry name" value="Daa-tRNA_deacyls_DTD"/>
</dbReference>
<evidence type="ECO:0000313" key="4">
    <source>
        <dbReference type="Proteomes" id="UP000315525"/>
    </source>
</evidence>
<dbReference type="AlphaFoldDB" id="A0A523UR48"/>
<dbReference type="GO" id="GO:0000049">
    <property type="term" value="F:tRNA binding"/>
    <property type="evidence" value="ECO:0007669"/>
    <property type="project" value="UniProtKB-UniRule"/>
</dbReference>
<evidence type="ECO:0000256" key="2">
    <source>
        <dbReference type="HAMAP-Rule" id="MF_00518"/>
    </source>
</evidence>
<comment type="catalytic activity">
    <reaction evidence="2">
        <text>a D-aminoacyl-tRNA + H2O = a tRNA + a D-alpha-amino acid + H(+)</text>
        <dbReference type="Rhea" id="RHEA:13953"/>
        <dbReference type="Rhea" id="RHEA-COMP:10123"/>
        <dbReference type="Rhea" id="RHEA-COMP:10124"/>
        <dbReference type="ChEBI" id="CHEBI:15377"/>
        <dbReference type="ChEBI" id="CHEBI:15378"/>
        <dbReference type="ChEBI" id="CHEBI:59871"/>
        <dbReference type="ChEBI" id="CHEBI:78442"/>
        <dbReference type="ChEBI" id="CHEBI:79333"/>
        <dbReference type="EC" id="3.1.1.96"/>
    </reaction>
</comment>
<comment type="subunit">
    <text evidence="2">Homodimer.</text>
</comment>
<comment type="catalytic activity">
    <reaction evidence="2">
        <text>glycyl-tRNA(Ala) + H2O = tRNA(Ala) + glycine + H(+)</text>
        <dbReference type="Rhea" id="RHEA:53744"/>
        <dbReference type="Rhea" id="RHEA-COMP:9657"/>
        <dbReference type="Rhea" id="RHEA-COMP:13640"/>
        <dbReference type="ChEBI" id="CHEBI:15377"/>
        <dbReference type="ChEBI" id="CHEBI:15378"/>
        <dbReference type="ChEBI" id="CHEBI:57305"/>
        <dbReference type="ChEBI" id="CHEBI:78442"/>
        <dbReference type="ChEBI" id="CHEBI:78522"/>
    </reaction>
</comment>
<keyword evidence="2" id="KW-0820">tRNA-binding</keyword>
<dbReference type="FunFam" id="3.50.80.10:FF:000001">
    <property type="entry name" value="D-aminoacyl-tRNA deacylase"/>
    <property type="match status" value="1"/>
</dbReference>